<accession>A1VW58</accession>
<dbReference type="SUPFAM" id="SSF52540">
    <property type="entry name" value="P-loop containing nucleoside triphosphate hydrolases"/>
    <property type="match status" value="1"/>
</dbReference>
<protein>
    <recommendedName>
        <fullName evidence="3">Chromosome segregation protein SMC</fullName>
    </recommendedName>
</protein>
<dbReference type="HOGENOM" id="CLU_1439876_0_0_4"/>
<dbReference type="Proteomes" id="UP000000644">
    <property type="component" value="Plasmid pPNAP03"/>
</dbReference>
<sequence>MEKIAGSAQAARAEGQRQEALAKMEEAASRYIRVYTAARLLKWSIEQYREEKQGPMLARAGSIFKRLTRGSFEKLNVDFHSEPLKLQAKRADGTLVAIDGLSEGTRDQLFLALRLAALDMHLDQAHALPFIAHDLFINYDDKRSMEGLEALGELSRKTQVVFLTHHDHLLPVVRHVFGAEVNVVNLAS</sequence>
<evidence type="ECO:0000313" key="2">
    <source>
        <dbReference type="Proteomes" id="UP000000644"/>
    </source>
</evidence>
<dbReference type="KEGG" id="pna:Pnap_4821"/>
<keyword evidence="2" id="KW-1185">Reference proteome</keyword>
<evidence type="ECO:0000313" key="1">
    <source>
        <dbReference type="EMBL" id="ABM39886.1"/>
    </source>
</evidence>
<evidence type="ECO:0008006" key="3">
    <source>
        <dbReference type="Google" id="ProtNLM"/>
    </source>
</evidence>
<geneLocation type="plasmid" evidence="1 2">
    <name>pPNAP03</name>
</geneLocation>
<dbReference type="RefSeq" id="WP_011798257.1">
    <property type="nucleotide sequence ID" value="NC_008759.1"/>
</dbReference>
<dbReference type="PANTHER" id="PTHR41259:SF1">
    <property type="entry name" value="DOUBLE-STRAND BREAK REPAIR RAD50 ATPASE, PUTATIVE-RELATED"/>
    <property type="match status" value="1"/>
</dbReference>
<dbReference type="PANTHER" id="PTHR41259">
    <property type="entry name" value="DOUBLE-STRAND BREAK REPAIR RAD50 ATPASE, PUTATIVE-RELATED"/>
    <property type="match status" value="1"/>
</dbReference>
<keyword evidence="1" id="KW-0614">Plasmid</keyword>
<dbReference type="AlphaFoldDB" id="A1VW58"/>
<dbReference type="Gene3D" id="3.40.50.300">
    <property type="entry name" value="P-loop containing nucleotide triphosphate hydrolases"/>
    <property type="match status" value="1"/>
</dbReference>
<dbReference type="InterPro" id="IPR027417">
    <property type="entry name" value="P-loop_NTPase"/>
</dbReference>
<dbReference type="OrthoDB" id="9764467at2"/>
<name>A1VW58_POLNA</name>
<reference evidence="2" key="1">
    <citation type="journal article" date="2009" name="Environ. Microbiol.">
        <title>The genome of Polaromonas naphthalenivorans strain CJ2, isolated from coal tar-contaminated sediment, reveals physiological and metabolic versatility and evolution through extensive horizontal gene transfer.</title>
        <authorList>
            <person name="Yagi J.M."/>
            <person name="Sims D."/>
            <person name="Brettin T."/>
            <person name="Bruce D."/>
            <person name="Madsen E.L."/>
        </authorList>
    </citation>
    <scope>NUCLEOTIDE SEQUENCE [LARGE SCALE GENOMIC DNA]</scope>
    <source>
        <strain evidence="2">CJ2</strain>
        <plasmid evidence="2">Plasmid pPNAP03</plasmid>
    </source>
</reference>
<organism evidence="1 2">
    <name type="scientific">Polaromonas naphthalenivorans (strain CJ2)</name>
    <dbReference type="NCBI Taxonomy" id="365044"/>
    <lineage>
        <taxon>Bacteria</taxon>
        <taxon>Pseudomonadati</taxon>
        <taxon>Pseudomonadota</taxon>
        <taxon>Betaproteobacteria</taxon>
        <taxon>Burkholderiales</taxon>
        <taxon>Comamonadaceae</taxon>
        <taxon>Polaromonas</taxon>
    </lineage>
</organism>
<proteinExistence type="predicted"/>
<gene>
    <name evidence="1" type="ordered locus">Pnap_4821</name>
</gene>
<dbReference type="EMBL" id="CP000532">
    <property type="protein sequence ID" value="ABM39886.1"/>
    <property type="molecule type" value="Genomic_DNA"/>
</dbReference>